<comment type="caution">
    <text evidence="2">The sequence shown here is derived from an EMBL/GenBank/DDBJ whole genome shotgun (WGS) entry which is preliminary data.</text>
</comment>
<feature type="region of interest" description="Disordered" evidence="1">
    <location>
        <begin position="1"/>
        <end position="24"/>
    </location>
</feature>
<proteinExistence type="predicted"/>
<evidence type="ECO:0000256" key="1">
    <source>
        <dbReference type="SAM" id="MobiDB-lite"/>
    </source>
</evidence>
<reference evidence="2 3" key="1">
    <citation type="submission" date="2019-04" db="EMBL/GenBank/DDBJ databases">
        <title>Microbes associate with the intestines of laboratory mice.</title>
        <authorList>
            <person name="Navarre W."/>
            <person name="Wong E."/>
            <person name="Huang K.C."/>
            <person name="Tropini C."/>
            <person name="Ng K."/>
            <person name="Yu B."/>
        </authorList>
    </citation>
    <scope>NUCLEOTIDE SEQUENCE [LARGE SCALE GENOMIC DNA]</scope>
    <source>
        <strain evidence="2 3">NM87_A27A</strain>
    </source>
</reference>
<sequence length="129" mass="13691">MASTASMFAKRMVEAERERLKDKERAARDMMEAVEGLRAATDRLRAAVGAYMELDSMTRARLGDLLGLTGVELRVAFDAKHELIREPADAPANDGPEREDDGGGHGPDGSPEGAVDGAEPSTAGAPPAW</sequence>
<gene>
    <name evidence="2" type="ORF">E5991_08670</name>
</gene>
<name>A0A4S4F5H4_9BIFI</name>
<dbReference type="Proteomes" id="UP000306798">
    <property type="component" value="Unassembled WGS sequence"/>
</dbReference>
<organism evidence="2 3">
    <name type="scientific">Bifidobacterium pseudolongum</name>
    <dbReference type="NCBI Taxonomy" id="1694"/>
    <lineage>
        <taxon>Bacteria</taxon>
        <taxon>Bacillati</taxon>
        <taxon>Actinomycetota</taxon>
        <taxon>Actinomycetes</taxon>
        <taxon>Bifidobacteriales</taxon>
        <taxon>Bifidobacteriaceae</taxon>
        <taxon>Bifidobacterium</taxon>
    </lineage>
</organism>
<evidence type="ECO:0000313" key="2">
    <source>
        <dbReference type="EMBL" id="THG24294.1"/>
    </source>
</evidence>
<dbReference type="EMBL" id="SSTF01000031">
    <property type="protein sequence ID" value="THG24294.1"/>
    <property type="molecule type" value="Genomic_DNA"/>
</dbReference>
<dbReference type="AlphaFoldDB" id="A0A4S4F5H4"/>
<evidence type="ECO:0000313" key="3">
    <source>
        <dbReference type="Proteomes" id="UP000306798"/>
    </source>
</evidence>
<accession>A0A4S4F5H4</accession>
<feature type="region of interest" description="Disordered" evidence="1">
    <location>
        <begin position="83"/>
        <end position="129"/>
    </location>
</feature>
<feature type="compositionally biased region" description="Basic and acidic residues" evidence="1">
    <location>
        <begin position="11"/>
        <end position="24"/>
    </location>
</feature>
<protein>
    <submittedName>
        <fullName evidence="2">Uncharacterized protein</fullName>
    </submittedName>
</protein>
<dbReference type="RefSeq" id="WP_136511686.1">
    <property type="nucleotide sequence ID" value="NZ_SSTF01000031.1"/>
</dbReference>